<dbReference type="CDD" id="cd16982">
    <property type="entry name" value="CID_Pcf11"/>
    <property type="match status" value="1"/>
</dbReference>
<evidence type="ECO:0000259" key="4">
    <source>
        <dbReference type="PROSITE" id="PS51391"/>
    </source>
</evidence>
<dbReference type="SMART" id="SM00582">
    <property type="entry name" value="RPR"/>
    <property type="match status" value="1"/>
</dbReference>
<feature type="domain" description="VHS" evidence="3">
    <location>
        <begin position="31"/>
        <end position="128"/>
    </location>
</feature>
<comment type="caution">
    <text evidence="5">The sequence shown here is derived from an EMBL/GenBank/DDBJ whole genome shotgun (WGS) entry which is preliminary data.</text>
</comment>
<sequence length="670" mass="73143">MADYESTAGAEVAEDFRSALEDMTTVLRVEIMGLCQIARENTEFAVDIAQTLQSYILKAAPHRKLPALYVLDAIVKNVGTPYTLYLAPKLYSMFLESYATVDSNVRRKMEEMLRTWKQAVPGSIDTRPVFPLEVVQPIEDALMKASASAFQAQQKNMIGRPRVVHPRDTPSPHARIQSPFGPPPGSGGAFSAPPGKQSTPPPTYPSSIGPQANGNQSSVNYEALKNDVESLIQTLHLAGAKYPHDDTIPKKTQALLDLQGLFNKGGSINPDQLSLIKKQVDDLAAGVRANYADVVLSQHTPSVPVPPPAVPQITLDSLLGPGALATLLASRQTPAPVPSTPIPTQPAAMRNTPPVVPHANPVVPVMMQGTHTPPVVPASVPAPAPTPAPAVSSVNSAMSLMQQLRRAGILPPPSGPSSSRSTPVPTPPAPHVAPIAPTTPQHYQQQRAPPVLPSIIANALAAQRQQQPRTPIVEMGDIQLDSTSLKQDRQHLLFTMLEGLGKPCSQCGRRFKNDEDGRKKRVRHMDWHFQVHQRSVKAEKHGQHRSWYPDTKDWTISRETIDADIPEVTSTTNAAPKQPEIQYIPVPDPTEGVNTTCSICADKFVNKWLDSAQEWVWLDTMRVGNKAYHASCYNEAFRSRNTPEPVLGKRKAESPNHFMVEGKKWRAEVV</sequence>
<dbReference type="AlphaFoldDB" id="A0A2C5XIJ9"/>
<dbReference type="InterPro" id="IPR021605">
    <property type="entry name" value="Pcf11_Clp1-ID"/>
</dbReference>
<dbReference type="InterPro" id="IPR054127">
    <property type="entry name" value="Pcf11_C"/>
</dbReference>
<organism evidence="5 6">
    <name type="scientific">Ceratocystis fimbriata CBS 114723</name>
    <dbReference type="NCBI Taxonomy" id="1035309"/>
    <lineage>
        <taxon>Eukaryota</taxon>
        <taxon>Fungi</taxon>
        <taxon>Dikarya</taxon>
        <taxon>Ascomycota</taxon>
        <taxon>Pezizomycotina</taxon>
        <taxon>Sordariomycetes</taxon>
        <taxon>Hypocreomycetidae</taxon>
        <taxon>Microascales</taxon>
        <taxon>Ceratocystidaceae</taxon>
        <taxon>Ceratocystis</taxon>
    </lineage>
</organism>
<dbReference type="GO" id="GO:0006369">
    <property type="term" value="P:termination of RNA polymerase II transcription"/>
    <property type="evidence" value="ECO:0007669"/>
    <property type="project" value="InterPro"/>
</dbReference>
<dbReference type="OrthoDB" id="343582at2759"/>
<feature type="region of interest" description="Disordered" evidence="2">
    <location>
        <begin position="407"/>
        <end position="447"/>
    </location>
</feature>
<name>A0A2C5XIJ9_9PEZI</name>
<dbReference type="PROSITE" id="PS51391">
    <property type="entry name" value="CID"/>
    <property type="match status" value="1"/>
</dbReference>
<dbReference type="Pfam" id="PF11526">
    <property type="entry name" value="Pfc11_Clp1_ID"/>
    <property type="match status" value="1"/>
</dbReference>
<dbReference type="PROSITE" id="PS50179">
    <property type="entry name" value="VHS"/>
    <property type="match status" value="1"/>
</dbReference>
<feature type="compositionally biased region" description="Polar residues" evidence="2">
    <location>
        <begin position="205"/>
        <end position="217"/>
    </location>
</feature>
<dbReference type="STRING" id="1035309.A0A2C5XIJ9"/>
<dbReference type="FunFam" id="1.25.40.90:FF:000016">
    <property type="entry name" value="mRNA cleavage factor complex component Pcf11"/>
    <property type="match status" value="1"/>
</dbReference>
<evidence type="ECO:0000259" key="3">
    <source>
        <dbReference type="PROSITE" id="PS50179"/>
    </source>
</evidence>
<dbReference type="GO" id="GO:0003729">
    <property type="term" value="F:mRNA binding"/>
    <property type="evidence" value="ECO:0007669"/>
    <property type="project" value="InterPro"/>
</dbReference>
<dbReference type="InterPro" id="IPR006569">
    <property type="entry name" value="CID_dom"/>
</dbReference>
<dbReference type="SUPFAM" id="SSF48464">
    <property type="entry name" value="ENTH/VHS domain"/>
    <property type="match status" value="1"/>
</dbReference>
<reference evidence="5 6" key="1">
    <citation type="journal article" date="2013" name="Fungal Biol.">
        <title>Analysis of microsatellite markers in the genome of the plant pathogen Ceratocystis fimbriata.</title>
        <authorList>
            <person name="Simpson M.C."/>
            <person name="Wilken P.M."/>
            <person name="Coetzee M.P."/>
            <person name="Wingfield M.J."/>
            <person name="Wingfield B.D."/>
        </authorList>
    </citation>
    <scope>NUCLEOTIDE SEQUENCE [LARGE SCALE GENOMIC DNA]</scope>
    <source>
        <strain evidence="5 6">CBS 114723</strain>
    </source>
</reference>
<protein>
    <submittedName>
        <fullName evidence="5">Uncharacterized protein C4G9.04c</fullName>
    </submittedName>
</protein>
<dbReference type="Pfam" id="PF21936">
    <property type="entry name" value="Pcf11_C"/>
    <property type="match status" value="1"/>
</dbReference>
<dbReference type="PANTHER" id="PTHR15921">
    <property type="entry name" value="PRE-MRNA CLEAVAGE COMPLEX II"/>
    <property type="match status" value="1"/>
</dbReference>
<dbReference type="InterPro" id="IPR047415">
    <property type="entry name" value="Pcf11_CID"/>
</dbReference>
<evidence type="ECO:0000313" key="5">
    <source>
        <dbReference type="EMBL" id="PHH55786.1"/>
    </source>
</evidence>
<accession>A0A2C5XIJ9</accession>
<comment type="subunit">
    <text evidence="1">Component of the ESCRT-0 complex composed of HSE1 and VPS27.</text>
</comment>
<evidence type="ECO:0000313" key="6">
    <source>
        <dbReference type="Proteomes" id="UP000222788"/>
    </source>
</evidence>
<dbReference type="InterPro" id="IPR008942">
    <property type="entry name" value="ENTH_VHS"/>
</dbReference>
<keyword evidence="6" id="KW-1185">Reference proteome</keyword>
<dbReference type="InterPro" id="IPR002014">
    <property type="entry name" value="VHS_dom"/>
</dbReference>
<dbReference type="Pfam" id="PF04818">
    <property type="entry name" value="CID"/>
    <property type="match status" value="1"/>
</dbReference>
<proteinExistence type="predicted"/>
<dbReference type="Proteomes" id="UP000222788">
    <property type="component" value="Unassembled WGS sequence"/>
</dbReference>
<dbReference type="GO" id="GO:0016192">
    <property type="term" value="P:vesicle-mediated transport"/>
    <property type="evidence" value="ECO:0007669"/>
    <property type="project" value="UniProtKB-ARBA"/>
</dbReference>
<gene>
    <name evidence="5" type="ORF">CFIMG_000350RA</name>
</gene>
<dbReference type="GO" id="GO:0043130">
    <property type="term" value="F:ubiquitin binding"/>
    <property type="evidence" value="ECO:0007669"/>
    <property type="project" value="InterPro"/>
</dbReference>
<feature type="region of interest" description="Disordered" evidence="2">
    <location>
        <begin position="155"/>
        <end position="217"/>
    </location>
</feature>
<dbReference type="PANTHER" id="PTHR15921:SF3">
    <property type="entry name" value="PRE-MRNA CLEAVAGE COMPLEX 2 PROTEIN PCF11"/>
    <property type="match status" value="1"/>
</dbReference>
<reference evidence="5 6" key="2">
    <citation type="journal article" date="2013" name="IMA Fungus">
        <title>IMA Genome-F 1: Ceratocystis fimbriata: Draft nuclear genome sequence for the plant pathogen, Ceratocystis fimbriata.</title>
        <authorList>
            <person name="Wilken P.M."/>
            <person name="Steenkamp E.T."/>
            <person name="Wingfield M.J."/>
            <person name="de Beer Z.W."/>
            <person name="Wingfield B.D."/>
        </authorList>
    </citation>
    <scope>NUCLEOTIDE SEQUENCE [LARGE SCALE GENOMIC DNA]</scope>
    <source>
        <strain evidence="5 6">CBS 114723</strain>
    </source>
</reference>
<dbReference type="GO" id="GO:0007034">
    <property type="term" value="P:vacuolar transport"/>
    <property type="evidence" value="ECO:0007669"/>
    <property type="project" value="UniProtKB-ARBA"/>
</dbReference>
<dbReference type="GO" id="GO:0031124">
    <property type="term" value="P:mRNA 3'-end processing"/>
    <property type="evidence" value="ECO:0007669"/>
    <property type="project" value="InterPro"/>
</dbReference>
<dbReference type="GO" id="GO:0005849">
    <property type="term" value="C:mRNA cleavage factor complex"/>
    <property type="evidence" value="ECO:0007669"/>
    <property type="project" value="InterPro"/>
</dbReference>
<dbReference type="GO" id="GO:0000993">
    <property type="term" value="F:RNA polymerase II complex binding"/>
    <property type="evidence" value="ECO:0007669"/>
    <property type="project" value="InterPro"/>
</dbReference>
<dbReference type="EMBL" id="APWK03000008">
    <property type="protein sequence ID" value="PHH55786.1"/>
    <property type="molecule type" value="Genomic_DNA"/>
</dbReference>
<dbReference type="InterPro" id="IPR045154">
    <property type="entry name" value="PCF11-like"/>
</dbReference>
<evidence type="ECO:0000256" key="2">
    <source>
        <dbReference type="SAM" id="MobiDB-lite"/>
    </source>
</evidence>
<feature type="domain" description="CID" evidence="4">
    <location>
        <begin position="8"/>
        <end position="146"/>
    </location>
</feature>
<dbReference type="Gene3D" id="1.25.40.90">
    <property type="match status" value="1"/>
</dbReference>
<dbReference type="GO" id="GO:0005737">
    <property type="term" value="C:cytoplasm"/>
    <property type="evidence" value="ECO:0007669"/>
    <property type="project" value="TreeGrafter"/>
</dbReference>
<evidence type="ECO:0000256" key="1">
    <source>
        <dbReference type="ARBA" id="ARBA00011446"/>
    </source>
</evidence>
<dbReference type="GO" id="GO:0035091">
    <property type="term" value="F:phosphatidylinositol binding"/>
    <property type="evidence" value="ECO:0007669"/>
    <property type="project" value="InterPro"/>
</dbReference>